<organism evidence="1 2">
    <name type="scientific">Sphingomonas morindae</name>
    <dbReference type="NCBI Taxonomy" id="1541170"/>
    <lineage>
        <taxon>Bacteria</taxon>
        <taxon>Pseudomonadati</taxon>
        <taxon>Pseudomonadota</taxon>
        <taxon>Alphaproteobacteria</taxon>
        <taxon>Sphingomonadales</taxon>
        <taxon>Sphingomonadaceae</taxon>
        <taxon>Sphingomonas</taxon>
    </lineage>
</organism>
<dbReference type="RefSeq" id="WP_252165448.1">
    <property type="nucleotide sequence ID" value="NZ_CP084930.1"/>
</dbReference>
<reference evidence="1" key="1">
    <citation type="journal article" date="2022" name="Toxins">
        <title>Genomic Analysis of Sphingopyxis sp. USTB-05 for Biodegrading Cyanobacterial Hepatotoxins.</title>
        <authorList>
            <person name="Liu C."/>
            <person name="Xu Q."/>
            <person name="Zhao Z."/>
            <person name="Zhang H."/>
            <person name="Liu X."/>
            <person name="Yin C."/>
            <person name="Liu Y."/>
            <person name="Yan H."/>
        </authorList>
    </citation>
    <scope>NUCLEOTIDE SEQUENCE</scope>
    <source>
        <strain evidence="1">NBD5</strain>
    </source>
</reference>
<sequence length="88" mass="10258">MPWWLNPWGYARALERTLEQHMPEHRDVLADRDRLVRALRRSADDAEAFKREAGFLKIERDGARAAIEELERRLLPPEPDNPSGRPAT</sequence>
<dbReference type="Proteomes" id="UP001056937">
    <property type="component" value="Chromosome 1"/>
</dbReference>
<keyword evidence="2" id="KW-1185">Reference proteome</keyword>
<proteinExistence type="predicted"/>
<protein>
    <submittedName>
        <fullName evidence="1">Uncharacterized protein</fullName>
    </submittedName>
</protein>
<evidence type="ECO:0000313" key="2">
    <source>
        <dbReference type="Proteomes" id="UP001056937"/>
    </source>
</evidence>
<name>A0ABY4X423_9SPHN</name>
<dbReference type="EMBL" id="CP084930">
    <property type="protein sequence ID" value="USI71635.1"/>
    <property type="molecule type" value="Genomic_DNA"/>
</dbReference>
<gene>
    <name evidence="1" type="ORF">LHA26_09830</name>
</gene>
<accession>A0ABY4X423</accession>
<evidence type="ECO:0000313" key="1">
    <source>
        <dbReference type="EMBL" id="USI71635.1"/>
    </source>
</evidence>